<gene>
    <name evidence="1" type="ORF">LCGC14_1075790</name>
</gene>
<name>A0A0F9MGP1_9ZZZZ</name>
<evidence type="ECO:0000313" key="1">
    <source>
        <dbReference type="EMBL" id="KKN06585.1"/>
    </source>
</evidence>
<dbReference type="AlphaFoldDB" id="A0A0F9MGP1"/>
<sequence length="159" mass="15828">MANGNGFWGFLGDVGGGALELGGNVIGFGADVAWGAGQAVYGVGETVYGAGEGIIEFMGSEDGKALANLAGQGYGMYANIQKQKAAARATQKFGGQVVVPYPVGAVGGPSPQGGFQTIGDILIPPGQAAAMAKPVDAIALEKLMLYAGVGLAAYLLFIA</sequence>
<protein>
    <submittedName>
        <fullName evidence="1">Uncharacterized protein</fullName>
    </submittedName>
</protein>
<reference evidence="1" key="1">
    <citation type="journal article" date="2015" name="Nature">
        <title>Complex archaea that bridge the gap between prokaryotes and eukaryotes.</title>
        <authorList>
            <person name="Spang A."/>
            <person name="Saw J.H."/>
            <person name="Jorgensen S.L."/>
            <person name="Zaremba-Niedzwiedzka K."/>
            <person name="Martijn J."/>
            <person name="Lind A.E."/>
            <person name="van Eijk R."/>
            <person name="Schleper C."/>
            <person name="Guy L."/>
            <person name="Ettema T.J."/>
        </authorList>
    </citation>
    <scope>NUCLEOTIDE SEQUENCE</scope>
</reference>
<dbReference type="EMBL" id="LAZR01004673">
    <property type="protein sequence ID" value="KKN06585.1"/>
    <property type="molecule type" value="Genomic_DNA"/>
</dbReference>
<organism evidence="1">
    <name type="scientific">marine sediment metagenome</name>
    <dbReference type="NCBI Taxonomy" id="412755"/>
    <lineage>
        <taxon>unclassified sequences</taxon>
        <taxon>metagenomes</taxon>
        <taxon>ecological metagenomes</taxon>
    </lineage>
</organism>
<accession>A0A0F9MGP1</accession>
<comment type="caution">
    <text evidence="1">The sequence shown here is derived from an EMBL/GenBank/DDBJ whole genome shotgun (WGS) entry which is preliminary data.</text>
</comment>
<proteinExistence type="predicted"/>